<feature type="transmembrane region" description="Helical" evidence="1">
    <location>
        <begin position="108"/>
        <end position="130"/>
    </location>
</feature>
<gene>
    <name evidence="2" type="ORF">B0H67DRAFT_547138</name>
</gene>
<dbReference type="EMBL" id="JAUKUA010000009">
    <property type="protein sequence ID" value="KAK0702181.1"/>
    <property type="molecule type" value="Genomic_DNA"/>
</dbReference>
<evidence type="ECO:0000313" key="3">
    <source>
        <dbReference type="Proteomes" id="UP001172102"/>
    </source>
</evidence>
<feature type="transmembrane region" description="Helical" evidence="1">
    <location>
        <begin position="246"/>
        <end position="268"/>
    </location>
</feature>
<keyword evidence="1" id="KW-0472">Membrane</keyword>
<proteinExistence type="predicted"/>
<keyword evidence="3" id="KW-1185">Reference proteome</keyword>
<evidence type="ECO:0000256" key="1">
    <source>
        <dbReference type="SAM" id="Phobius"/>
    </source>
</evidence>
<keyword evidence="1" id="KW-0812">Transmembrane</keyword>
<feature type="transmembrane region" description="Helical" evidence="1">
    <location>
        <begin position="204"/>
        <end position="225"/>
    </location>
</feature>
<comment type="caution">
    <text evidence="2">The sequence shown here is derived from an EMBL/GenBank/DDBJ whole genome shotgun (WGS) entry which is preliminary data.</text>
</comment>
<reference evidence="2" key="1">
    <citation type="submission" date="2023-06" db="EMBL/GenBank/DDBJ databases">
        <title>Genome-scale phylogeny and comparative genomics of the fungal order Sordariales.</title>
        <authorList>
            <consortium name="Lawrence Berkeley National Laboratory"/>
            <person name="Hensen N."/>
            <person name="Bonometti L."/>
            <person name="Westerberg I."/>
            <person name="Brannstrom I.O."/>
            <person name="Guillou S."/>
            <person name="Cros-Aarteil S."/>
            <person name="Calhoun S."/>
            <person name="Haridas S."/>
            <person name="Kuo A."/>
            <person name="Mondo S."/>
            <person name="Pangilinan J."/>
            <person name="Riley R."/>
            <person name="Labutti K."/>
            <person name="Andreopoulos B."/>
            <person name="Lipzen A."/>
            <person name="Chen C."/>
            <person name="Yanf M."/>
            <person name="Daum C."/>
            <person name="Ng V."/>
            <person name="Clum A."/>
            <person name="Steindorff A."/>
            <person name="Ohm R."/>
            <person name="Martin F."/>
            <person name="Silar P."/>
            <person name="Natvig D."/>
            <person name="Lalanne C."/>
            <person name="Gautier V."/>
            <person name="Ament-Velasquez S.L."/>
            <person name="Kruys A."/>
            <person name="Hutchinson M.I."/>
            <person name="Powell A.J."/>
            <person name="Barry K."/>
            <person name="Miller A.N."/>
            <person name="Grigoriev I.V."/>
            <person name="Debuchy R."/>
            <person name="Gladieux P."/>
            <person name="Thoren M.H."/>
            <person name="Johannesson H."/>
        </authorList>
    </citation>
    <scope>NUCLEOTIDE SEQUENCE</scope>
    <source>
        <strain evidence="2">SMH4607-1</strain>
    </source>
</reference>
<name>A0AA39ZR73_9PEZI</name>
<protein>
    <submittedName>
        <fullName evidence="2">Uncharacterized protein</fullName>
    </submittedName>
</protein>
<keyword evidence="1" id="KW-1133">Transmembrane helix</keyword>
<feature type="transmembrane region" description="Helical" evidence="1">
    <location>
        <begin position="304"/>
        <end position="322"/>
    </location>
</feature>
<sequence>MASRAAASAALAATAVFGYLSIVRLSQQNGLSAILEAVDLDNDSTLQITGLDPLDAFLKILFRFFTPCVARELPSLSLFAAFAAVQVLPIHTIFVLEGLRSANASTIFAFPAVWGIIYQCVPFGIIVPIYCATHIWISPLANFSSTLTAANRAEMVSMAPLQVRAVTGALILGYILPTVLAALPAPDIVSLHTQQLLLAAWQTFPAQVVAWQIILVAVVENIGLVHGSASATPRARIQYSKRILPYILGITGVLNLAIAGVGVTPLLLSGSANCTLREAFIPVSVSAPQTIASLARGVLSLLQYDIYCACGAILIWIYYLSFASSGPFAALETTAKWGVRSLIVGPGRAAL</sequence>
<accession>A0AA39ZR73</accession>
<organism evidence="2 3">
    <name type="scientific">Lasiosphaeris hirsuta</name>
    <dbReference type="NCBI Taxonomy" id="260670"/>
    <lineage>
        <taxon>Eukaryota</taxon>
        <taxon>Fungi</taxon>
        <taxon>Dikarya</taxon>
        <taxon>Ascomycota</taxon>
        <taxon>Pezizomycotina</taxon>
        <taxon>Sordariomycetes</taxon>
        <taxon>Sordariomycetidae</taxon>
        <taxon>Sordariales</taxon>
        <taxon>Lasiosphaeriaceae</taxon>
        <taxon>Lasiosphaeris</taxon>
    </lineage>
</organism>
<feature type="transmembrane region" description="Helical" evidence="1">
    <location>
        <begin position="165"/>
        <end position="184"/>
    </location>
</feature>
<evidence type="ECO:0000313" key="2">
    <source>
        <dbReference type="EMBL" id="KAK0702181.1"/>
    </source>
</evidence>
<feature type="transmembrane region" description="Helical" evidence="1">
    <location>
        <begin position="76"/>
        <end position="96"/>
    </location>
</feature>
<dbReference type="AlphaFoldDB" id="A0AA39ZR73"/>
<dbReference type="Proteomes" id="UP001172102">
    <property type="component" value="Unassembled WGS sequence"/>
</dbReference>